<evidence type="ECO:0000313" key="10">
    <source>
        <dbReference type="EMBL" id="CAE0431465.1"/>
    </source>
</evidence>
<keyword evidence="6 9" id="KW-1133">Transmembrane helix</keyword>
<keyword evidence="4" id="KW-0997">Cell inner membrane</keyword>
<keyword evidence="2" id="KW-0813">Transport</keyword>
<evidence type="ECO:0000256" key="8">
    <source>
        <dbReference type="SAM" id="MobiDB-lite"/>
    </source>
</evidence>
<dbReference type="Pfam" id="PF04143">
    <property type="entry name" value="Sulf_transp"/>
    <property type="match status" value="1"/>
</dbReference>
<dbReference type="AlphaFoldDB" id="A0A7S3LHI4"/>
<evidence type="ECO:0000256" key="1">
    <source>
        <dbReference type="ARBA" id="ARBA00004429"/>
    </source>
</evidence>
<comment type="subcellular location">
    <subcellularLocation>
        <location evidence="1">Cell inner membrane</location>
        <topology evidence="1">Multi-pass membrane protein</topology>
    </subcellularLocation>
</comment>
<keyword evidence="3" id="KW-1003">Cell membrane</keyword>
<protein>
    <recommendedName>
        <fullName evidence="11">Sulphur transport domain-containing protein</fullName>
    </recommendedName>
</protein>
<name>A0A7S3LHI4_9STRA</name>
<proteinExistence type="predicted"/>
<evidence type="ECO:0000256" key="4">
    <source>
        <dbReference type="ARBA" id="ARBA00022519"/>
    </source>
</evidence>
<evidence type="ECO:0000256" key="9">
    <source>
        <dbReference type="SAM" id="Phobius"/>
    </source>
</evidence>
<feature type="transmembrane region" description="Helical" evidence="9">
    <location>
        <begin position="154"/>
        <end position="175"/>
    </location>
</feature>
<keyword evidence="7 9" id="KW-0472">Membrane</keyword>
<accession>A0A7S3LHI4</accession>
<feature type="transmembrane region" description="Helical" evidence="9">
    <location>
        <begin position="110"/>
        <end position="134"/>
    </location>
</feature>
<evidence type="ECO:0000256" key="3">
    <source>
        <dbReference type="ARBA" id="ARBA00022475"/>
    </source>
</evidence>
<feature type="transmembrane region" description="Helical" evidence="9">
    <location>
        <begin position="34"/>
        <end position="54"/>
    </location>
</feature>
<dbReference type="GO" id="GO:0005886">
    <property type="term" value="C:plasma membrane"/>
    <property type="evidence" value="ECO:0007669"/>
    <property type="project" value="UniProtKB-SubCell"/>
</dbReference>
<dbReference type="InterPro" id="IPR007272">
    <property type="entry name" value="Sulf_transp_TsuA/YedE"/>
</dbReference>
<feature type="region of interest" description="Disordered" evidence="8">
    <location>
        <begin position="1"/>
        <end position="25"/>
    </location>
</feature>
<evidence type="ECO:0000256" key="2">
    <source>
        <dbReference type="ARBA" id="ARBA00022448"/>
    </source>
</evidence>
<dbReference type="EMBL" id="HBIN01002696">
    <property type="protein sequence ID" value="CAE0431465.1"/>
    <property type="molecule type" value="Transcribed_RNA"/>
</dbReference>
<feature type="transmembrane region" description="Helical" evidence="9">
    <location>
        <begin position="196"/>
        <end position="215"/>
    </location>
</feature>
<organism evidence="10">
    <name type="scientific">Aplanochytrium stocchinoi</name>
    <dbReference type="NCBI Taxonomy" id="215587"/>
    <lineage>
        <taxon>Eukaryota</taxon>
        <taxon>Sar</taxon>
        <taxon>Stramenopiles</taxon>
        <taxon>Bigyra</taxon>
        <taxon>Labyrinthulomycetes</taxon>
        <taxon>Thraustochytrida</taxon>
        <taxon>Thraustochytriidae</taxon>
        <taxon>Aplanochytrium</taxon>
    </lineage>
</organism>
<evidence type="ECO:0000256" key="7">
    <source>
        <dbReference type="ARBA" id="ARBA00023136"/>
    </source>
</evidence>
<keyword evidence="5 9" id="KW-0812">Transmembrane</keyword>
<evidence type="ECO:0000256" key="5">
    <source>
        <dbReference type="ARBA" id="ARBA00022692"/>
    </source>
</evidence>
<feature type="transmembrane region" description="Helical" evidence="9">
    <location>
        <begin position="304"/>
        <end position="325"/>
    </location>
</feature>
<feature type="transmembrane region" description="Helical" evidence="9">
    <location>
        <begin position="345"/>
        <end position="364"/>
    </location>
</feature>
<feature type="compositionally biased region" description="Basic and acidic residues" evidence="8">
    <location>
        <begin position="9"/>
        <end position="20"/>
    </location>
</feature>
<evidence type="ECO:0000256" key="6">
    <source>
        <dbReference type="ARBA" id="ARBA00022989"/>
    </source>
</evidence>
<evidence type="ECO:0008006" key="11">
    <source>
        <dbReference type="Google" id="ProtNLM"/>
    </source>
</evidence>
<dbReference type="PANTHER" id="PTHR30574:SF1">
    <property type="entry name" value="SULPHUR TRANSPORT DOMAIN-CONTAINING PROTEIN"/>
    <property type="match status" value="1"/>
</dbReference>
<gene>
    <name evidence="10" type="ORF">ASTO00021_LOCUS1802</name>
</gene>
<dbReference type="PANTHER" id="PTHR30574">
    <property type="entry name" value="INNER MEMBRANE PROTEIN YEDE"/>
    <property type="match status" value="1"/>
</dbReference>
<reference evidence="10" key="1">
    <citation type="submission" date="2021-01" db="EMBL/GenBank/DDBJ databases">
        <authorList>
            <person name="Corre E."/>
            <person name="Pelletier E."/>
            <person name="Niang G."/>
            <person name="Scheremetjew M."/>
            <person name="Finn R."/>
            <person name="Kale V."/>
            <person name="Holt S."/>
            <person name="Cochrane G."/>
            <person name="Meng A."/>
            <person name="Brown T."/>
            <person name="Cohen L."/>
        </authorList>
    </citation>
    <scope>NUCLEOTIDE SEQUENCE</scope>
    <source>
        <strain evidence="10">GSBS06</strain>
    </source>
</reference>
<sequence>MAVRNRKQLNAEKDSGEKNNMKTSAAKIEKEDNVLTVPGMFAALLSGTAFGVAIDKANLNKPYALEQQMSFSSFTMMRLFLVAAATSTFIVTMAMMLGMTPPEQKPATRLGLRLFGGYGGNVVGGFLVGIGMYLSGACPGTIWTQVGAFPGLRTATIVFGGILGTITLAYLQPLLRAKNKDFMMTTPDPISGNLKLRMGVATSMFVCICVCVYLLDLVFPWEKEMDKIIHGDTHTLKGVDTVWDPLHAGLVVGLVQVPALLFIGSPFGMSRAFVVFSSHICSLFDSRIRERAPYFSKYQYQKAANYQVLISIGAVIGAYLSFHVLTSSEVQLKYHEPVLARQENVLIGDFVGGFLMLFGARLGGGCTSGHGLSGMALGSVASVVTVACMFAGGLLTSLIV</sequence>
<feature type="transmembrane region" description="Helical" evidence="9">
    <location>
        <begin position="74"/>
        <end position="98"/>
    </location>
</feature>
<feature type="transmembrane region" description="Helical" evidence="9">
    <location>
        <begin position="376"/>
        <end position="399"/>
    </location>
</feature>